<accession>A0A3E4QYN5</accession>
<dbReference type="AlphaFoldDB" id="A0A3E4QYN5"/>
<name>A0A3E4QYN5_9ACTN</name>
<evidence type="ECO:0000313" key="2">
    <source>
        <dbReference type="Proteomes" id="UP000260943"/>
    </source>
</evidence>
<dbReference type="Proteomes" id="UP000260943">
    <property type="component" value="Unassembled WGS sequence"/>
</dbReference>
<dbReference type="Pfam" id="PF05133">
    <property type="entry name" value="SPP1_portal"/>
    <property type="match status" value="1"/>
</dbReference>
<sequence length="482" mass="53032">MMRDDKMWRKKSYSRALVSALAIDGGLDDEAIELMDELLETWWEHLAKNKLRRRYYEGENMLKDLGISIPPALRSIETVVGWPKKAVSALSSRIRFDGFTAKDEEVSKELARVVKTSCLKRKHRQAVESELISGCDFVTLSRGRAGEPPVIITTHSAEDSAAVWDQRLGRIARGLVIMDYDETSGAPVELALYTATRTVHAYVDEDGAVGYESMPHKMGQPMMVALAYNPTEAEPLGQSRISKAVRSLTDSAVRESLRTEISAEFFTSPQKYLLGTDGDPFEQKTKWEAYIGNIFNIDMNDDGSVPQFGQLSQGSMQPHTDYMRALASRFAGETNVPVSQLGVIHDNPSSAEAIYAANEPLIIEAQTLIDDNSDAMVLVAQMALATSRGVALSELTEDELDILPHFKSPAMPSVVSQADAMVKIAAVVPEFAGTSTFWEQLGFDDDVRRSISNEIRRQQAKSNAAASLAAAGRSVSDENNQS</sequence>
<proteinExistence type="predicted"/>
<protein>
    <submittedName>
        <fullName evidence="1">Phage portal protein</fullName>
    </submittedName>
</protein>
<evidence type="ECO:0000313" key="1">
    <source>
        <dbReference type="EMBL" id="RGL12339.1"/>
    </source>
</evidence>
<organism evidence="1 2">
    <name type="scientific">Collinsella tanakaei</name>
    <dbReference type="NCBI Taxonomy" id="626935"/>
    <lineage>
        <taxon>Bacteria</taxon>
        <taxon>Bacillati</taxon>
        <taxon>Actinomycetota</taxon>
        <taxon>Coriobacteriia</taxon>
        <taxon>Coriobacteriales</taxon>
        <taxon>Coriobacteriaceae</taxon>
        <taxon>Collinsella</taxon>
    </lineage>
</organism>
<dbReference type="InterPro" id="IPR021145">
    <property type="entry name" value="Portal_protein_SPP1_Gp6-like"/>
</dbReference>
<dbReference type="EMBL" id="QSRJ01000001">
    <property type="protein sequence ID" value="RGL12339.1"/>
    <property type="molecule type" value="Genomic_DNA"/>
</dbReference>
<comment type="caution">
    <text evidence="1">The sequence shown here is derived from an EMBL/GenBank/DDBJ whole genome shotgun (WGS) entry which is preliminary data.</text>
</comment>
<gene>
    <name evidence="1" type="ORF">DXC81_01400</name>
</gene>
<reference evidence="1 2" key="1">
    <citation type="submission" date="2018-08" db="EMBL/GenBank/DDBJ databases">
        <title>A genome reference for cultivated species of the human gut microbiota.</title>
        <authorList>
            <person name="Zou Y."/>
            <person name="Xue W."/>
            <person name="Luo G."/>
        </authorList>
    </citation>
    <scope>NUCLEOTIDE SEQUENCE [LARGE SCALE GENOMIC DNA]</scope>
    <source>
        <strain evidence="1 2">TF08-14</strain>
    </source>
</reference>